<reference evidence="2" key="1">
    <citation type="submission" date="2019-10" db="EMBL/GenBank/DDBJ databases">
        <title>Conservation and host-specific expression of non-tandemly repeated heterogenous ribosome RNA gene in arbuscular mycorrhizal fungi.</title>
        <authorList>
            <person name="Maeda T."/>
            <person name="Kobayashi Y."/>
            <person name="Nakagawa T."/>
            <person name="Ezawa T."/>
            <person name="Yamaguchi K."/>
            <person name="Bino T."/>
            <person name="Nishimoto Y."/>
            <person name="Shigenobu S."/>
            <person name="Kawaguchi M."/>
        </authorList>
    </citation>
    <scope>NUCLEOTIDE SEQUENCE</scope>
    <source>
        <strain evidence="2">HR1</strain>
    </source>
</reference>
<feature type="coiled-coil region" evidence="1">
    <location>
        <begin position="625"/>
        <end position="697"/>
    </location>
</feature>
<proteinExistence type="predicted"/>
<dbReference type="EMBL" id="BLAL01000087">
    <property type="protein sequence ID" value="GES84970.1"/>
    <property type="molecule type" value="Genomic_DNA"/>
</dbReference>
<evidence type="ECO:0000256" key="1">
    <source>
        <dbReference type="SAM" id="Coils"/>
    </source>
</evidence>
<organism evidence="2 3">
    <name type="scientific">Rhizophagus clarus</name>
    <dbReference type="NCBI Taxonomy" id="94130"/>
    <lineage>
        <taxon>Eukaryota</taxon>
        <taxon>Fungi</taxon>
        <taxon>Fungi incertae sedis</taxon>
        <taxon>Mucoromycota</taxon>
        <taxon>Glomeromycotina</taxon>
        <taxon>Glomeromycetes</taxon>
        <taxon>Glomerales</taxon>
        <taxon>Glomeraceae</taxon>
        <taxon>Rhizophagus</taxon>
    </lineage>
</organism>
<evidence type="ECO:0000313" key="2">
    <source>
        <dbReference type="EMBL" id="GES84970.1"/>
    </source>
</evidence>
<keyword evidence="1" id="KW-0175">Coiled coil</keyword>
<protein>
    <submittedName>
        <fullName evidence="2">Uncharacterized protein</fullName>
    </submittedName>
</protein>
<gene>
    <name evidence="2" type="ORF">RCL2_001205700</name>
</gene>
<sequence>MGNTSTHFEETMQEQVLGPILYSGKKCYIINKENYKHFSKSSDKTLGKLNCERKYHLISNTTYKNFINDQQRSASNLHIQPQIFGPINYQNKVIYALSCPIKVFKEKIIGYVYISDVYYVISEEEYLLNNDQKKMQQLQQFMQQLVRPINYYNNTEGYGISKENYEFILEIIPAIKKTKLIVNEVCYIISKKKYDSYLNMQNEHIRKLLRKIVLEQKSSKSTESYLISEDNYNHFITKIQSLKQKEKKVRHEKYYEISGETYSLLQNIQNGQQIPEQQDELPFMQQVIGQINYLNKDCYIIDKENYEYFFKLSNKQSEGQVKIKEEYNVISKEFYNEILQQLTSEKLQYMQRQILGPVNCLNEEIYIIGETYGNDLNDEQIIRRIKIDKEYYIIDKEAYDKVYDHLRFQQFVERLSVKLINHNNTVFYGIDKTNYDNIISEKIPKEQIMESMPVQENYYVIRKDAYTGYFQGNRQIENFMEQFTYDLDNWHYCIYKENYDCFFKNIINDKELKQITAVKKYHGINREVYDECILKIDPKQQVKLMLQNFTQRQVLGRLNYLGEECYVVDKENYNNLLNRIQADQRTIDQIARPIRISVDYYIIIKQTYDSHLGPVDTSSKRNDLVNYILSQNQALEEECKKLRNKISRYQAFEDECKELKSQNQAFEKECERLKSQKKEYENQITELRGEATKYQSELGDATSFHLGNQDSNSTSKLSDDIRMLHEKLVGFCNVKKKVVINYQELKELMKKYDCLTTDEISKNLISGVLERTVIETILEKTNVYLNYEKVNKKQRQDLAKNNRKQQPYLEAKILSTADELLKMTDLFTKIRVGNDRVSEAIPTKLRQQVYAILGNRGFSETFENNNDGKEHPFIVKLQEDILNIMNRYREFENQERLKKSTEEINKIIRDVITIFFFRLKVQQPIAAWYWLPKGTKIDTLRMEASWDTNETDLQFEICAFPLVGSNINQPNEKVIFPAQVIMNTLDE</sequence>
<dbReference type="OrthoDB" id="2448367at2759"/>
<evidence type="ECO:0000313" key="3">
    <source>
        <dbReference type="Proteomes" id="UP000615446"/>
    </source>
</evidence>
<comment type="caution">
    <text evidence="2">The sequence shown here is derived from an EMBL/GenBank/DDBJ whole genome shotgun (WGS) entry which is preliminary data.</text>
</comment>
<accession>A0A8H3LEQ4</accession>
<name>A0A8H3LEQ4_9GLOM</name>
<dbReference type="AlphaFoldDB" id="A0A8H3LEQ4"/>
<dbReference type="Proteomes" id="UP000615446">
    <property type="component" value="Unassembled WGS sequence"/>
</dbReference>